<dbReference type="Gene3D" id="3.40.50.11720">
    <property type="entry name" value="3-Deoxy-D-manno-octulosonic-acid transferase, N-terminal domain"/>
    <property type="match status" value="1"/>
</dbReference>
<comment type="catalytic activity">
    <reaction evidence="6 7">
        <text>lipid IVA (E. coli) + CMP-3-deoxy-beta-D-manno-octulosonate = alpha-Kdo-(2-&gt;6)-lipid IVA (E. coli) + CMP + H(+)</text>
        <dbReference type="Rhea" id="RHEA:28066"/>
        <dbReference type="ChEBI" id="CHEBI:15378"/>
        <dbReference type="ChEBI" id="CHEBI:58603"/>
        <dbReference type="ChEBI" id="CHEBI:60364"/>
        <dbReference type="ChEBI" id="CHEBI:60377"/>
        <dbReference type="ChEBI" id="CHEBI:85987"/>
        <dbReference type="EC" id="2.4.99.12"/>
    </reaction>
</comment>
<dbReference type="EC" id="2.4.99.12" evidence="2 7"/>
<keyword evidence="7" id="KW-0472">Membrane</keyword>
<evidence type="ECO:0000259" key="8">
    <source>
        <dbReference type="Pfam" id="PF04413"/>
    </source>
</evidence>
<evidence type="ECO:0000256" key="1">
    <source>
        <dbReference type="ARBA" id="ARBA00004713"/>
    </source>
</evidence>
<dbReference type="RefSeq" id="WP_342854541.1">
    <property type="nucleotide sequence ID" value="NZ_JBBMRA010000009.1"/>
</dbReference>
<organism evidence="9 10">
    <name type="scientific">Neptuniibacter pectenicola</name>
    <dbReference type="NCBI Taxonomy" id="1806669"/>
    <lineage>
        <taxon>Bacteria</taxon>
        <taxon>Pseudomonadati</taxon>
        <taxon>Pseudomonadota</taxon>
        <taxon>Gammaproteobacteria</taxon>
        <taxon>Oceanospirillales</taxon>
        <taxon>Oceanospirillaceae</taxon>
        <taxon>Neptuniibacter</taxon>
    </lineage>
</organism>
<keyword evidence="10" id="KW-1185">Reference proteome</keyword>
<dbReference type="Gene3D" id="3.40.50.2000">
    <property type="entry name" value="Glycogen Phosphorylase B"/>
    <property type="match status" value="1"/>
</dbReference>
<sequence length="425" mass="47608">MNRLLYTLLFYVALPFILARLWWRGLKVPAYRERWLERLGFCQPKQQFNTQPLWIHAVSVGETLAIVPLVTLIQARYPQVPIVMTTMTPTGAERVKASFGDRVVHYYCPYDLPCALNRFIKTLNPRGCVIVETELWPNLVNCCAQRGVPVLVANARLSERSAKGYARFKKLAQPMLEQIDMVAVQNEIDGQRFLDLGLPSRSMSVTGSIKFDVKAPDGSERLAYALRQMWGASRKVLIGASTHEGEESALIAVYQQLLLDYPDLLLVLVPRHPERFDRVAELIKQAGLKVARRSLGQQPDSRTQVYLGDTMGELMKLLAASDIAFVGGSLIERGGHNPLEPAVLKKPVIMGPHYINFQLICELLAQAKGLTVVQDGAGLEAEVKRLLLDSDQLLEQGQAGYAFVMKNQGALEKLYALTERYCLKD</sequence>
<evidence type="ECO:0000256" key="3">
    <source>
        <dbReference type="ARBA" id="ARBA00019077"/>
    </source>
</evidence>
<dbReference type="EMBL" id="JBBMRA010000009">
    <property type="protein sequence ID" value="MEM5536906.1"/>
    <property type="molecule type" value="Genomic_DNA"/>
</dbReference>
<dbReference type="NCBIfam" id="NF004388">
    <property type="entry name" value="PRK05749.1-4"/>
    <property type="match status" value="1"/>
</dbReference>
<comment type="subcellular location">
    <subcellularLocation>
        <location evidence="7">Cell membrane</location>
    </subcellularLocation>
</comment>
<gene>
    <name evidence="9" type="primary">waaA</name>
    <name evidence="9" type="ORF">WNY58_10940</name>
</gene>
<proteinExistence type="inferred from homology"/>
<dbReference type="InterPro" id="IPR038107">
    <property type="entry name" value="Glycos_transf_N_sf"/>
</dbReference>
<keyword evidence="4 7" id="KW-0808">Transferase</keyword>
<reference evidence="9 10" key="1">
    <citation type="submission" date="2024-03" db="EMBL/GenBank/DDBJ databases">
        <title>Community enrichment and isolation of bacterial strains for fucoidan degradation.</title>
        <authorList>
            <person name="Sichert A."/>
        </authorList>
    </citation>
    <scope>NUCLEOTIDE SEQUENCE [LARGE SCALE GENOMIC DNA]</scope>
    <source>
        <strain evidence="9 10">AS76</strain>
    </source>
</reference>
<evidence type="ECO:0000313" key="9">
    <source>
        <dbReference type="EMBL" id="MEM5536906.1"/>
    </source>
</evidence>
<protein>
    <recommendedName>
        <fullName evidence="3 7">3-deoxy-D-manno-octulosonic acid transferase</fullName>
        <shortName evidence="7">Kdo transferase</shortName>
        <ecNumber evidence="2 7">2.4.99.12</ecNumber>
    </recommendedName>
    <alternativeName>
        <fullName evidence="5 7">Lipid IV(A) 3-deoxy-D-manno-octulosonic acid transferase</fullName>
    </alternativeName>
</protein>
<dbReference type="PANTHER" id="PTHR42755:SF1">
    <property type="entry name" value="3-DEOXY-D-MANNO-OCTULOSONIC ACID TRANSFERASE, MITOCHONDRIAL-RELATED"/>
    <property type="match status" value="1"/>
</dbReference>
<dbReference type="InterPro" id="IPR007507">
    <property type="entry name" value="Glycos_transf_N"/>
</dbReference>
<evidence type="ECO:0000256" key="6">
    <source>
        <dbReference type="ARBA" id="ARBA00049183"/>
    </source>
</evidence>
<evidence type="ECO:0000256" key="5">
    <source>
        <dbReference type="ARBA" id="ARBA00031445"/>
    </source>
</evidence>
<comment type="function">
    <text evidence="7">Involved in lipopolysaccharide (LPS) biosynthesis. Catalyzes the transfer of 3-deoxy-D-manno-octulosonate (Kdo) residue(s) from CMP-Kdo to lipid IV(A), the tetraacyldisaccharide-1,4'-bisphosphate precursor of lipid A.</text>
</comment>
<name>A0ABU9TT77_9GAMM</name>
<dbReference type="SUPFAM" id="SSF53756">
    <property type="entry name" value="UDP-Glycosyltransferase/glycogen phosphorylase"/>
    <property type="match status" value="1"/>
</dbReference>
<dbReference type="InterPro" id="IPR039901">
    <property type="entry name" value="Kdotransferase"/>
</dbReference>
<comment type="caution">
    <text evidence="9">The sequence shown here is derived from an EMBL/GenBank/DDBJ whole genome shotgun (WGS) entry which is preliminary data.</text>
</comment>
<feature type="domain" description="3-deoxy-D-manno-octulosonic-acid transferase N-terminal" evidence="8">
    <location>
        <begin position="33"/>
        <end position="213"/>
    </location>
</feature>
<evidence type="ECO:0000256" key="2">
    <source>
        <dbReference type="ARBA" id="ARBA00012621"/>
    </source>
</evidence>
<dbReference type="GO" id="GO:0043842">
    <property type="term" value="F:Kdo transferase activity"/>
    <property type="evidence" value="ECO:0007669"/>
    <property type="project" value="UniProtKB-EC"/>
</dbReference>
<keyword evidence="9" id="KW-0328">Glycosyltransferase</keyword>
<dbReference type="Pfam" id="PF04413">
    <property type="entry name" value="Glycos_transf_N"/>
    <property type="match status" value="1"/>
</dbReference>
<evidence type="ECO:0000256" key="7">
    <source>
        <dbReference type="RuleBase" id="RU365103"/>
    </source>
</evidence>
<comment type="pathway">
    <text evidence="1 7">Bacterial outer membrane biogenesis; LPS core biosynthesis.</text>
</comment>
<keyword evidence="7" id="KW-0448">Lipopolysaccharide biosynthesis</keyword>
<comment type="similarity">
    <text evidence="7">Belongs to the glycosyltransferase group 1 family.</text>
</comment>
<accession>A0ABU9TT77</accession>
<evidence type="ECO:0000256" key="4">
    <source>
        <dbReference type="ARBA" id="ARBA00022679"/>
    </source>
</evidence>
<dbReference type="PANTHER" id="PTHR42755">
    <property type="entry name" value="3-DEOXY-MANNO-OCTULOSONATE CYTIDYLYLTRANSFERASE"/>
    <property type="match status" value="1"/>
</dbReference>
<dbReference type="Proteomes" id="UP001449225">
    <property type="component" value="Unassembled WGS sequence"/>
</dbReference>
<keyword evidence="7" id="KW-1003">Cell membrane</keyword>
<evidence type="ECO:0000313" key="10">
    <source>
        <dbReference type="Proteomes" id="UP001449225"/>
    </source>
</evidence>